<dbReference type="RefSeq" id="WP_081190837.1">
    <property type="nucleotide sequence ID" value="NZ_MWIH01000003.1"/>
</dbReference>
<dbReference type="GO" id="GO:0032259">
    <property type="term" value="P:methylation"/>
    <property type="evidence" value="ECO:0007669"/>
    <property type="project" value="UniProtKB-KW"/>
</dbReference>
<dbReference type="InterPro" id="IPR036390">
    <property type="entry name" value="WH_DNA-bd_sf"/>
</dbReference>
<dbReference type="PANTHER" id="PTHR45128:SF2">
    <property type="entry name" value="METHYLTRANSFERASE DOMAIN-CONTAINING PROTEIN"/>
    <property type="match status" value="1"/>
</dbReference>
<dbReference type="STRING" id="1962155.B1813_05230"/>
<dbReference type="InterPro" id="IPR048711">
    <property type="entry name" value="WHD_Rv2258c"/>
</dbReference>
<dbReference type="Pfam" id="PF21320">
    <property type="entry name" value="WHD_Rv2258c"/>
    <property type="match status" value="1"/>
</dbReference>
<dbReference type="InterPro" id="IPR036388">
    <property type="entry name" value="WH-like_DNA-bd_sf"/>
</dbReference>
<keyword evidence="3" id="KW-0808">Transferase</keyword>
<dbReference type="InterPro" id="IPR025714">
    <property type="entry name" value="Methyltranfer_dom"/>
</dbReference>
<evidence type="ECO:0000313" key="3">
    <source>
        <dbReference type="EMBL" id="OQO93918.1"/>
    </source>
</evidence>
<dbReference type="Pfam" id="PF13847">
    <property type="entry name" value="Methyltransf_31"/>
    <property type="match status" value="1"/>
</dbReference>
<keyword evidence="3" id="KW-0489">Methyltransferase</keyword>
<keyword evidence="4" id="KW-1185">Reference proteome</keyword>
<dbReference type="CDD" id="cd02440">
    <property type="entry name" value="AdoMet_MTases"/>
    <property type="match status" value="1"/>
</dbReference>
<proteinExistence type="predicted"/>
<dbReference type="InterPro" id="IPR053173">
    <property type="entry name" value="SAM-binding_MTase"/>
</dbReference>
<accession>A0A1V9AA28</accession>
<dbReference type="InterPro" id="IPR029063">
    <property type="entry name" value="SAM-dependent_MTases_sf"/>
</dbReference>
<reference evidence="3 4" key="1">
    <citation type="submission" date="2017-02" db="EMBL/GenBank/DDBJ databases">
        <title>Draft genome of Saccharomonospora sp. 154.</title>
        <authorList>
            <person name="Alonso-Carmona G.S."/>
            <person name="De La Haba R."/>
            <person name="Vera-Gargallo B."/>
            <person name="Sandoval-Trujillo A.H."/>
            <person name="Ramirez-Duran N."/>
            <person name="Ventosa A."/>
        </authorList>
    </citation>
    <scope>NUCLEOTIDE SEQUENCE [LARGE SCALE GENOMIC DNA]</scope>
    <source>
        <strain evidence="3 4">LRS4.154</strain>
    </source>
</reference>
<dbReference type="GO" id="GO:0008168">
    <property type="term" value="F:methyltransferase activity"/>
    <property type="evidence" value="ECO:0007669"/>
    <property type="project" value="UniProtKB-KW"/>
</dbReference>
<feature type="domain" description="Methyltransferase" evidence="1">
    <location>
        <begin position="199"/>
        <end position="305"/>
    </location>
</feature>
<dbReference type="Gene3D" id="1.10.10.10">
    <property type="entry name" value="Winged helix-like DNA-binding domain superfamily/Winged helix DNA-binding domain"/>
    <property type="match status" value="1"/>
</dbReference>
<evidence type="ECO:0000259" key="2">
    <source>
        <dbReference type="Pfam" id="PF21320"/>
    </source>
</evidence>
<dbReference type="SUPFAM" id="SSF46785">
    <property type="entry name" value="Winged helix' DNA-binding domain"/>
    <property type="match status" value="1"/>
</dbReference>
<dbReference type="Gene3D" id="3.40.50.150">
    <property type="entry name" value="Vaccinia Virus protein VP39"/>
    <property type="match status" value="1"/>
</dbReference>
<evidence type="ECO:0000313" key="4">
    <source>
        <dbReference type="Proteomes" id="UP000192591"/>
    </source>
</evidence>
<evidence type="ECO:0000259" key="1">
    <source>
        <dbReference type="Pfam" id="PF13847"/>
    </source>
</evidence>
<dbReference type="PANTHER" id="PTHR45128">
    <property type="entry name" value="METHYLTRANSFERASE TYPE 11"/>
    <property type="match status" value="1"/>
</dbReference>
<comment type="caution">
    <text evidence="3">The sequence shown here is derived from an EMBL/GenBank/DDBJ whole genome shotgun (WGS) entry which is preliminary data.</text>
</comment>
<gene>
    <name evidence="3" type="ORF">B1813_05230</name>
</gene>
<name>A0A1V9AA28_SACPI</name>
<organism evidence="3 4">
    <name type="scientific">Saccharomonospora piscinae</name>
    <dbReference type="NCBI Taxonomy" id="687388"/>
    <lineage>
        <taxon>Bacteria</taxon>
        <taxon>Bacillati</taxon>
        <taxon>Actinomycetota</taxon>
        <taxon>Actinomycetes</taxon>
        <taxon>Pseudonocardiales</taxon>
        <taxon>Pseudonocardiaceae</taxon>
        <taxon>Saccharomonospora</taxon>
    </lineage>
</organism>
<protein>
    <submittedName>
        <fullName evidence="3">SAM-dependent methyltransferase</fullName>
    </submittedName>
</protein>
<feature type="domain" description="S-adenosylmethionine-dependent methyltransferase Rv2258c-like winged HTH" evidence="2">
    <location>
        <begin position="45"/>
        <end position="96"/>
    </location>
</feature>
<dbReference type="AlphaFoldDB" id="A0A1V9AA28"/>
<dbReference type="EMBL" id="MWIH01000003">
    <property type="protein sequence ID" value="OQO93918.1"/>
    <property type="molecule type" value="Genomic_DNA"/>
</dbReference>
<dbReference type="Proteomes" id="UP000192591">
    <property type="component" value="Unassembled WGS sequence"/>
</dbReference>
<dbReference type="SUPFAM" id="SSF53335">
    <property type="entry name" value="S-adenosyl-L-methionine-dependent methyltransferases"/>
    <property type="match status" value="1"/>
</dbReference>
<sequence length="379" mass="40128">MTTTNPASGTAGTAQAPAVDPERLEQLLHHVVADVGAAMTVPLALLGDRLGLFEALARGGPMTARQLAEDTGLVERYVREWLLAMATTDYVTYDGSADGGTGGTTDNAHARYRMTPEQAEAFTNPDSPAYLAGAFQNLTAATRILDRLTEAFRTGEGVGWHEHHDDLFLGTERFFRPSYLANITSTWLPALPGMVDRLTAGARVADVGCGLGASTIIMADAYPNSTFVGIDYHAPSIVLAQHRAAEAGVADRITFRTAGAADLDGDYDLITFFDCLHDMPDPVGALRAARSALAEGGSVMLVEPMSWDSVEEALNPLGRLLAGASMFVCLPSGLSAEPAYGLGNQAGPSRTCELGREAGFTVAREAVATDFNRVYELKG</sequence>